<dbReference type="Proteomes" id="UP001460072">
    <property type="component" value="Unassembled WGS sequence"/>
</dbReference>
<dbReference type="Pfam" id="PF03597">
    <property type="entry name" value="FixS"/>
    <property type="match status" value="1"/>
</dbReference>
<evidence type="ECO:0000313" key="3">
    <source>
        <dbReference type="Proteomes" id="UP001460072"/>
    </source>
</evidence>
<reference evidence="2 3" key="1">
    <citation type="submission" date="2024-03" db="EMBL/GenBank/DDBJ databases">
        <title>Two novel species of the genus Flavobacterium exhibiting potentially degradation of complex polysaccharides.</title>
        <authorList>
            <person name="Lian X."/>
        </authorList>
    </citation>
    <scope>NUCLEOTIDE SEQUENCE [LARGE SCALE GENOMIC DNA]</scope>
    <source>
        <strain evidence="3">j3</strain>
    </source>
</reference>
<evidence type="ECO:0000313" key="2">
    <source>
        <dbReference type="EMBL" id="MEM0541034.1"/>
    </source>
</evidence>
<dbReference type="InterPro" id="IPR004714">
    <property type="entry name" value="Cyt_oxidase_maturation_cbb3"/>
</dbReference>
<dbReference type="RefSeq" id="WP_342694279.1">
    <property type="nucleotide sequence ID" value="NZ_JBCGDO010000001.1"/>
</dbReference>
<gene>
    <name evidence="2" type="primary">ccoS</name>
    <name evidence="2" type="ORF">WFZ85_00245</name>
</gene>
<accession>A0ABU9MZX6</accession>
<dbReference type="PANTHER" id="PTHR41532">
    <property type="entry name" value="FIXS PROTEIN"/>
    <property type="match status" value="1"/>
</dbReference>
<evidence type="ECO:0000256" key="1">
    <source>
        <dbReference type="SAM" id="Phobius"/>
    </source>
</evidence>
<organism evidence="2 3">
    <name type="scientific">Flavobacterium aureirubrum</name>
    <dbReference type="NCBI Taxonomy" id="3133147"/>
    <lineage>
        <taxon>Bacteria</taxon>
        <taxon>Pseudomonadati</taxon>
        <taxon>Bacteroidota</taxon>
        <taxon>Flavobacteriia</taxon>
        <taxon>Flavobacteriales</taxon>
        <taxon>Flavobacteriaceae</taxon>
        <taxon>Flavobacterium</taxon>
    </lineage>
</organism>
<keyword evidence="1" id="KW-0812">Transmembrane</keyword>
<dbReference type="PANTHER" id="PTHR41532:SF1">
    <property type="entry name" value="FIXS PROTEIN"/>
    <property type="match status" value="1"/>
</dbReference>
<sequence length="69" mass="8004">MSVIYLLISISIIVAIAFLYAFLRAVKTGQYDDDYTPSVRMLFDDELVKSGEREEESGEKRKKNIENRK</sequence>
<proteinExistence type="predicted"/>
<name>A0ABU9MZX6_9FLAO</name>
<keyword evidence="1" id="KW-1133">Transmembrane helix</keyword>
<keyword evidence="1" id="KW-0472">Membrane</keyword>
<comment type="caution">
    <text evidence="2">The sequence shown here is derived from an EMBL/GenBank/DDBJ whole genome shotgun (WGS) entry which is preliminary data.</text>
</comment>
<feature type="transmembrane region" description="Helical" evidence="1">
    <location>
        <begin position="6"/>
        <end position="23"/>
    </location>
</feature>
<dbReference type="NCBIfam" id="TIGR00847">
    <property type="entry name" value="ccoS"/>
    <property type="match status" value="1"/>
</dbReference>
<keyword evidence="3" id="KW-1185">Reference proteome</keyword>
<protein>
    <submittedName>
        <fullName evidence="2">Cbb3-type cytochrome oxidase assembly protein CcoS</fullName>
    </submittedName>
</protein>
<dbReference type="EMBL" id="JBCGDO010000001">
    <property type="protein sequence ID" value="MEM0541034.1"/>
    <property type="molecule type" value="Genomic_DNA"/>
</dbReference>